<dbReference type="Gene3D" id="3.10.129.10">
    <property type="entry name" value="Hotdog Thioesterase"/>
    <property type="match status" value="1"/>
</dbReference>
<dbReference type="NCBIfam" id="TIGR00369">
    <property type="entry name" value="unchar_dom_1"/>
    <property type="match status" value="1"/>
</dbReference>
<dbReference type="EMBL" id="JBAFUR010000006">
    <property type="protein sequence ID" value="MFG1254379.1"/>
    <property type="molecule type" value="Genomic_DNA"/>
</dbReference>
<accession>A0ABW6ZKK2</accession>
<dbReference type="EC" id="3.1.2.-" evidence="1"/>
<protein>
    <submittedName>
        <fullName evidence="1">PaaI family thioesterase</fullName>
        <ecNumber evidence="1">3.1.2.-</ecNumber>
    </submittedName>
</protein>
<dbReference type="CDD" id="cd03443">
    <property type="entry name" value="PaaI_thioesterase"/>
    <property type="match status" value="1"/>
</dbReference>
<dbReference type="InterPro" id="IPR003736">
    <property type="entry name" value="PAAI_dom"/>
</dbReference>
<comment type="caution">
    <text evidence="1">The sequence shown here is derived from an EMBL/GenBank/DDBJ whole genome shotgun (WGS) entry which is preliminary data.</text>
</comment>
<dbReference type="InterPro" id="IPR052723">
    <property type="entry name" value="Acyl-CoA_thioesterase_PaaI"/>
</dbReference>
<dbReference type="GO" id="GO:0016787">
    <property type="term" value="F:hydrolase activity"/>
    <property type="evidence" value="ECO:0007669"/>
    <property type="project" value="UniProtKB-KW"/>
</dbReference>
<dbReference type="RefSeq" id="WP_051678810.1">
    <property type="nucleotide sequence ID" value="NZ_JBAFUR010000006.1"/>
</dbReference>
<sequence>MFSRNAFSGTMPLCLVEAEVGRAVITMEVGPAQMNGHGTCHGGALWTLADMVFGAAGYYDGTILTTGSDLTFIRPVPGGATIHASAAQISRRGLSGIFTVVLTLDPGNPDAVVAAGTFSGRWLRSEGRGGGN</sequence>
<gene>
    <name evidence="1" type="ORF">V5F30_19355</name>
</gene>
<reference evidence="1 2" key="1">
    <citation type="submission" date="2024-02" db="EMBL/GenBank/DDBJ databases">
        <title>Expansion and revision of Xanthobacter and proposal of Roseixanthobacter gen. nov.</title>
        <authorList>
            <person name="Soltysiak M.P.M."/>
            <person name="Jalihal A."/>
            <person name="Ory A."/>
            <person name="Chrisophersen C."/>
            <person name="Lee A.D."/>
            <person name="Boulton J."/>
            <person name="Springer M."/>
        </authorList>
    </citation>
    <scope>NUCLEOTIDE SEQUENCE [LARGE SCALE GENOMIC DNA]</scope>
    <source>
        <strain evidence="1 2">CB5</strain>
    </source>
</reference>
<evidence type="ECO:0000313" key="2">
    <source>
        <dbReference type="Proteomes" id="UP001604043"/>
    </source>
</evidence>
<dbReference type="SUPFAM" id="SSF54637">
    <property type="entry name" value="Thioesterase/thiol ester dehydrase-isomerase"/>
    <property type="match status" value="1"/>
</dbReference>
<dbReference type="PANTHER" id="PTHR42856:SF1">
    <property type="entry name" value="ACYL-COENZYME A THIOESTERASE PAAI"/>
    <property type="match status" value="1"/>
</dbReference>
<keyword evidence="2" id="KW-1185">Reference proteome</keyword>
<dbReference type="Proteomes" id="UP001604043">
    <property type="component" value="Unassembled WGS sequence"/>
</dbReference>
<organism evidence="1 2">
    <name type="scientific">Xanthobacter aminoxidans</name>
    <dbReference type="NCBI Taxonomy" id="186280"/>
    <lineage>
        <taxon>Bacteria</taxon>
        <taxon>Pseudomonadati</taxon>
        <taxon>Pseudomonadota</taxon>
        <taxon>Alphaproteobacteria</taxon>
        <taxon>Hyphomicrobiales</taxon>
        <taxon>Xanthobacteraceae</taxon>
        <taxon>Xanthobacter</taxon>
    </lineage>
</organism>
<proteinExistence type="predicted"/>
<dbReference type="InterPro" id="IPR029069">
    <property type="entry name" value="HotDog_dom_sf"/>
</dbReference>
<keyword evidence="1" id="KW-0378">Hydrolase</keyword>
<dbReference type="PANTHER" id="PTHR42856">
    <property type="entry name" value="ACYL-COENZYME A THIOESTERASE PAAI"/>
    <property type="match status" value="1"/>
</dbReference>
<name>A0ABW6ZKK2_9HYPH</name>
<evidence type="ECO:0000313" key="1">
    <source>
        <dbReference type="EMBL" id="MFG1254379.1"/>
    </source>
</evidence>